<protein>
    <recommendedName>
        <fullName evidence="4">SCP domain-containing protein</fullName>
    </recommendedName>
</protein>
<dbReference type="CDD" id="cd05380">
    <property type="entry name" value="CAP_euk"/>
    <property type="match status" value="1"/>
</dbReference>
<comment type="caution">
    <text evidence="5">The sequence shown here is derived from an EMBL/GenBank/DDBJ whole genome shotgun (WGS) entry which is preliminary data.</text>
</comment>
<keyword evidence="6" id="KW-1185">Reference proteome</keyword>
<accession>A0ABD2NEG6</accession>
<dbReference type="InterPro" id="IPR035940">
    <property type="entry name" value="CAP_sf"/>
</dbReference>
<dbReference type="SMART" id="SM00198">
    <property type="entry name" value="SCP"/>
    <property type="match status" value="1"/>
</dbReference>
<dbReference type="Gene3D" id="3.40.33.10">
    <property type="entry name" value="CAP"/>
    <property type="match status" value="1"/>
</dbReference>
<proteinExistence type="predicted"/>
<dbReference type="Proteomes" id="UP001516400">
    <property type="component" value="Unassembled WGS sequence"/>
</dbReference>
<dbReference type="AlphaFoldDB" id="A0ABD2NEG6"/>
<feature type="region of interest" description="Disordered" evidence="3">
    <location>
        <begin position="331"/>
        <end position="403"/>
    </location>
</feature>
<feature type="compositionally biased region" description="Polar residues" evidence="3">
    <location>
        <begin position="383"/>
        <end position="403"/>
    </location>
</feature>
<sequence length="403" mass="44546">MKPSFAPYCLTGDICKPACTCGIYPNCMLLSMDDTIRNSILFYHNQIRDIQSKAEPQPGGMTMLQYDMELEEISSCWAARCDDENSQCFVTSRFSETSQSVTQVILQEGQQPSVFMWMTVMNDWLGQVRLFSTEIIHSLPGGKEGENLNKYAQLISDRILAVGCAWSILNNVLTLVCTYGPRGPRQGETIYKSGFPCSLCPGGYSCDYVQPFEKLCKLRIYSTVPPLEVNADLVDSPPPPPPPPNIPEVPPPPPQMADLPPPPPFPQEPQLINPIPPQLPNQLSSESMFPANYPIHVTTKSPFKKVPPILIKSGAKEERYHKLLISTIRSDIVDSPPAPPPLPPPNLPEVPPNQMRVSPLPLASPQEPQLIDPIPPQLPNQLSSESSFATNYPGNVTTECPFK</sequence>
<feature type="region of interest" description="Disordered" evidence="3">
    <location>
        <begin position="231"/>
        <end position="265"/>
    </location>
</feature>
<dbReference type="GO" id="GO:0005576">
    <property type="term" value="C:extracellular region"/>
    <property type="evidence" value="ECO:0007669"/>
    <property type="project" value="UniProtKB-SubCell"/>
</dbReference>
<comment type="subcellular location">
    <subcellularLocation>
        <location evidence="1">Secreted</location>
    </subcellularLocation>
</comment>
<evidence type="ECO:0000259" key="4">
    <source>
        <dbReference type="SMART" id="SM00198"/>
    </source>
</evidence>
<evidence type="ECO:0000313" key="6">
    <source>
        <dbReference type="Proteomes" id="UP001516400"/>
    </source>
</evidence>
<evidence type="ECO:0000256" key="3">
    <source>
        <dbReference type="SAM" id="MobiDB-lite"/>
    </source>
</evidence>
<reference evidence="5 6" key="1">
    <citation type="journal article" date="2021" name="BMC Biol.">
        <title>Horizontally acquired antibacterial genes associated with adaptive radiation of ladybird beetles.</title>
        <authorList>
            <person name="Li H.S."/>
            <person name="Tang X.F."/>
            <person name="Huang Y.H."/>
            <person name="Xu Z.Y."/>
            <person name="Chen M.L."/>
            <person name="Du X.Y."/>
            <person name="Qiu B.Y."/>
            <person name="Chen P.T."/>
            <person name="Zhang W."/>
            <person name="Slipinski A."/>
            <person name="Escalona H.E."/>
            <person name="Waterhouse R.M."/>
            <person name="Zwick A."/>
            <person name="Pang H."/>
        </authorList>
    </citation>
    <scope>NUCLEOTIDE SEQUENCE [LARGE SCALE GENOMIC DNA]</scope>
    <source>
        <strain evidence="5">SYSU2018</strain>
    </source>
</reference>
<feature type="compositionally biased region" description="Pro residues" evidence="3">
    <location>
        <begin position="236"/>
        <end position="265"/>
    </location>
</feature>
<feature type="domain" description="SCP" evidence="4">
    <location>
        <begin position="35"/>
        <end position="187"/>
    </location>
</feature>
<dbReference type="SUPFAM" id="SSF55797">
    <property type="entry name" value="PR-1-like"/>
    <property type="match status" value="1"/>
</dbReference>
<organism evidence="5 6">
    <name type="scientific">Cryptolaemus montrouzieri</name>
    <dbReference type="NCBI Taxonomy" id="559131"/>
    <lineage>
        <taxon>Eukaryota</taxon>
        <taxon>Metazoa</taxon>
        <taxon>Ecdysozoa</taxon>
        <taxon>Arthropoda</taxon>
        <taxon>Hexapoda</taxon>
        <taxon>Insecta</taxon>
        <taxon>Pterygota</taxon>
        <taxon>Neoptera</taxon>
        <taxon>Endopterygota</taxon>
        <taxon>Coleoptera</taxon>
        <taxon>Polyphaga</taxon>
        <taxon>Cucujiformia</taxon>
        <taxon>Coccinelloidea</taxon>
        <taxon>Coccinellidae</taxon>
        <taxon>Scymninae</taxon>
        <taxon>Scymnini</taxon>
        <taxon>Cryptolaemus</taxon>
    </lineage>
</organism>
<evidence type="ECO:0000256" key="2">
    <source>
        <dbReference type="ARBA" id="ARBA00022525"/>
    </source>
</evidence>
<dbReference type="EMBL" id="JABFTP020000103">
    <property type="protein sequence ID" value="KAL3277081.1"/>
    <property type="molecule type" value="Genomic_DNA"/>
</dbReference>
<evidence type="ECO:0000256" key="1">
    <source>
        <dbReference type="ARBA" id="ARBA00004613"/>
    </source>
</evidence>
<feature type="compositionally biased region" description="Pro residues" evidence="3">
    <location>
        <begin position="336"/>
        <end position="351"/>
    </location>
</feature>
<dbReference type="InterPro" id="IPR014044">
    <property type="entry name" value="CAP_dom"/>
</dbReference>
<name>A0ABD2NEG6_9CUCU</name>
<gene>
    <name evidence="5" type="ORF">HHI36_012439</name>
</gene>
<dbReference type="Pfam" id="PF00188">
    <property type="entry name" value="CAP"/>
    <property type="match status" value="1"/>
</dbReference>
<keyword evidence="2" id="KW-0964">Secreted</keyword>
<evidence type="ECO:0000313" key="5">
    <source>
        <dbReference type="EMBL" id="KAL3277081.1"/>
    </source>
</evidence>